<name>A0A2M7RMW7_9BACT</name>
<dbReference type="EMBL" id="PFMI01000038">
    <property type="protein sequence ID" value="PIZ00830.1"/>
    <property type="molecule type" value="Genomic_DNA"/>
</dbReference>
<keyword evidence="2" id="KW-1133">Transmembrane helix</keyword>
<keyword evidence="2" id="KW-0472">Membrane</keyword>
<evidence type="ECO:0000256" key="2">
    <source>
        <dbReference type="SAM" id="Phobius"/>
    </source>
</evidence>
<proteinExistence type="predicted"/>
<dbReference type="InterPro" id="IPR005754">
    <property type="entry name" value="Sortase"/>
</dbReference>
<organism evidence="3 4">
    <name type="scientific">bacterium (Candidatus Gribaldobacteria) CG_4_10_14_0_8_um_filter_33_9</name>
    <dbReference type="NCBI Taxonomy" id="2014266"/>
    <lineage>
        <taxon>Bacteria</taxon>
        <taxon>Candidatus Gribaldobacteria</taxon>
    </lineage>
</organism>
<keyword evidence="2" id="KW-0812">Transmembrane</keyword>
<dbReference type="NCBIfam" id="TIGR01076">
    <property type="entry name" value="sortase_fam"/>
    <property type="match status" value="1"/>
</dbReference>
<gene>
    <name evidence="3" type="ORF">COY61_01480</name>
</gene>
<keyword evidence="1" id="KW-0378">Hydrolase</keyword>
<evidence type="ECO:0000256" key="1">
    <source>
        <dbReference type="ARBA" id="ARBA00022801"/>
    </source>
</evidence>
<dbReference type="InterPro" id="IPR023365">
    <property type="entry name" value="Sortase_dom-sf"/>
</dbReference>
<reference evidence="4" key="1">
    <citation type="submission" date="2017-09" db="EMBL/GenBank/DDBJ databases">
        <title>Depth-based differentiation of microbial function through sediment-hosted aquifers and enrichment of novel symbionts in the deep terrestrial subsurface.</title>
        <authorList>
            <person name="Probst A.J."/>
            <person name="Ladd B."/>
            <person name="Jarett J.K."/>
            <person name="Geller-Mcgrath D.E."/>
            <person name="Sieber C.M.K."/>
            <person name="Emerson J.B."/>
            <person name="Anantharaman K."/>
            <person name="Thomas B.C."/>
            <person name="Malmstrom R."/>
            <person name="Stieglmeier M."/>
            <person name="Klingl A."/>
            <person name="Woyke T."/>
            <person name="Ryan C.M."/>
            <person name="Banfield J.F."/>
        </authorList>
    </citation>
    <scope>NUCLEOTIDE SEQUENCE [LARGE SCALE GENOMIC DNA]</scope>
</reference>
<dbReference type="SUPFAM" id="SSF63817">
    <property type="entry name" value="Sortase"/>
    <property type="match status" value="1"/>
</dbReference>
<evidence type="ECO:0000313" key="3">
    <source>
        <dbReference type="EMBL" id="PIZ00830.1"/>
    </source>
</evidence>
<dbReference type="Pfam" id="PF04203">
    <property type="entry name" value="Sortase"/>
    <property type="match status" value="1"/>
</dbReference>
<evidence type="ECO:0000313" key="4">
    <source>
        <dbReference type="Proteomes" id="UP000229371"/>
    </source>
</evidence>
<protein>
    <recommendedName>
        <fullName evidence="5">Sortase</fullName>
    </recommendedName>
</protein>
<accession>A0A2M7RMW7</accession>
<evidence type="ECO:0008006" key="5">
    <source>
        <dbReference type="Google" id="ProtNLM"/>
    </source>
</evidence>
<feature type="transmembrane region" description="Helical" evidence="2">
    <location>
        <begin position="12"/>
        <end position="30"/>
    </location>
</feature>
<dbReference type="AlphaFoldDB" id="A0A2M7RMW7"/>
<sequence length="198" mass="23156">MYNEKKIWQNVRLWKFFITFFLICVLIFNWNEILIFSNYKIIWHKFISLFEQPQKPSYTAPTSNENKLKIPKINVSAPIIFGSSQQLKKGVLLYSGTLPGQKGKTIILGHSAPVGWPDINYDNVFSNINQLEKGDEIFIFYNKKKYIYEVFAQKIFLPKNEEQALSIEDKNQSILILLTCWPPGKDYQRLGVLTKLIK</sequence>
<dbReference type="Proteomes" id="UP000229371">
    <property type="component" value="Unassembled WGS sequence"/>
</dbReference>
<dbReference type="Gene3D" id="2.40.260.10">
    <property type="entry name" value="Sortase"/>
    <property type="match status" value="1"/>
</dbReference>
<comment type="caution">
    <text evidence="3">The sequence shown here is derived from an EMBL/GenBank/DDBJ whole genome shotgun (WGS) entry which is preliminary data.</text>
</comment>
<dbReference type="GO" id="GO:0016787">
    <property type="term" value="F:hydrolase activity"/>
    <property type="evidence" value="ECO:0007669"/>
    <property type="project" value="UniProtKB-KW"/>
</dbReference>